<name>A0A815SIR7_ADIRI</name>
<proteinExistence type="predicted"/>
<comment type="caution">
    <text evidence="4">The sequence shown here is derived from an EMBL/GenBank/DDBJ whole genome shotgun (WGS) entry which is preliminary data.</text>
</comment>
<evidence type="ECO:0000256" key="2">
    <source>
        <dbReference type="SAM" id="Phobius"/>
    </source>
</evidence>
<dbReference type="Proteomes" id="UP000663852">
    <property type="component" value="Unassembled WGS sequence"/>
</dbReference>
<accession>A0A815SIR7</accession>
<feature type="transmembrane region" description="Helical" evidence="2">
    <location>
        <begin position="257"/>
        <end position="280"/>
    </location>
</feature>
<keyword evidence="2" id="KW-0812">Transmembrane</keyword>
<sequence length="295" mass="32711">MSSQVRTLHKRSQSSSVSKLTSEKSTFCVLRDQLRFVPRGEIISIKVLSKLSLGDMRIQGTIILIGNQEERDNLMDIVSSTKNSSKLSDTSTNDEENLAEDKGIEVIPSPKAVSSEIDECEADEEESRESEEDDDKKKKNIDLSKLSSSLSILAVNSKANIQPLTTASPTGKQTIQYLVQVGKILSNESDPCSEIDDDEIDRGEISGYICSTLDMSESELLAFNGKTLLSTARQEFRKKYPDPNTIFANATKEHIQAAAGVFLLNIDMILVGFILEFAWLNHPLEKRSNGYVKNL</sequence>
<feature type="compositionally biased region" description="Polar residues" evidence="1">
    <location>
        <begin position="81"/>
        <end position="91"/>
    </location>
</feature>
<feature type="compositionally biased region" description="Acidic residues" evidence="1">
    <location>
        <begin position="116"/>
        <end position="134"/>
    </location>
</feature>
<feature type="region of interest" description="Disordered" evidence="1">
    <location>
        <begin position="81"/>
        <end position="140"/>
    </location>
</feature>
<organism evidence="4 6">
    <name type="scientific">Adineta ricciae</name>
    <name type="common">Rotifer</name>
    <dbReference type="NCBI Taxonomy" id="249248"/>
    <lineage>
        <taxon>Eukaryota</taxon>
        <taxon>Metazoa</taxon>
        <taxon>Spiralia</taxon>
        <taxon>Gnathifera</taxon>
        <taxon>Rotifera</taxon>
        <taxon>Eurotatoria</taxon>
        <taxon>Bdelloidea</taxon>
        <taxon>Adinetida</taxon>
        <taxon>Adinetidae</taxon>
        <taxon>Adineta</taxon>
    </lineage>
</organism>
<dbReference type="EMBL" id="CAJNOJ010000586">
    <property type="protein sequence ID" value="CAF1490663.1"/>
    <property type="molecule type" value="Genomic_DNA"/>
</dbReference>
<evidence type="ECO:0000313" key="4">
    <source>
        <dbReference type="EMBL" id="CAF1490663.1"/>
    </source>
</evidence>
<keyword evidence="2" id="KW-0472">Membrane</keyword>
<protein>
    <submittedName>
        <fullName evidence="4">Uncharacterized protein</fullName>
    </submittedName>
</protein>
<dbReference type="AlphaFoldDB" id="A0A815SIR7"/>
<keyword evidence="2" id="KW-1133">Transmembrane helix</keyword>
<evidence type="ECO:0000313" key="3">
    <source>
        <dbReference type="EMBL" id="CAF0784751.1"/>
    </source>
</evidence>
<keyword evidence="5" id="KW-1185">Reference proteome</keyword>
<evidence type="ECO:0000313" key="6">
    <source>
        <dbReference type="Proteomes" id="UP000663852"/>
    </source>
</evidence>
<evidence type="ECO:0000256" key="1">
    <source>
        <dbReference type="SAM" id="MobiDB-lite"/>
    </source>
</evidence>
<dbReference type="EMBL" id="CAJNOR010000072">
    <property type="protein sequence ID" value="CAF0784751.1"/>
    <property type="molecule type" value="Genomic_DNA"/>
</dbReference>
<gene>
    <name evidence="4" type="ORF">EDS130_LOCUS42006</name>
    <name evidence="3" type="ORF">XAT740_LOCUS2165</name>
</gene>
<evidence type="ECO:0000313" key="5">
    <source>
        <dbReference type="Proteomes" id="UP000663828"/>
    </source>
</evidence>
<dbReference type="Proteomes" id="UP000663828">
    <property type="component" value="Unassembled WGS sequence"/>
</dbReference>
<reference evidence="4" key="1">
    <citation type="submission" date="2021-02" db="EMBL/GenBank/DDBJ databases">
        <authorList>
            <person name="Nowell W R."/>
        </authorList>
    </citation>
    <scope>NUCLEOTIDE SEQUENCE</scope>
</reference>